<dbReference type="Gene3D" id="3.40.190.10">
    <property type="entry name" value="Periplasmic binding protein-like II"/>
    <property type="match status" value="1"/>
</dbReference>
<protein>
    <submittedName>
        <fullName evidence="2">Sugar ABC transporter substrate-binding protein</fullName>
    </submittedName>
</protein>
<gene>
    <name evidence="2" type="primary">cebE</name>
    <name evidence="2" type="ORF">GCM10018781_78470</name>
</gene>
<sequence>MNRTGHLLATALTAGLLSTTLTACSGGPGGSPGQVTVLYRPGSLADSAVNGAQAAFPEAKINFVKTADVDTKLAAALRTGQDLPSIVTADPIRYAPAAAKFTDVAGSGFTPEIAATYLPWKVELGKTPSGAQLGVPIDVGPLAFYYNAEAFKAAGLPSDPEAVGKLVSTWEGYKSLAQKTAAQGKFTCDDPGELFYYETWSKGFGFYRASGDGLTPDLANPLARTAFDRAMDFQSDSLCAKVQAFSNDWNSGLNRGSIIGFLQPPWVGGAGLQTAAEDQTGQWRVATATPDGRAAADGSMLMLPKSPTDPKLATEIAIWLTNASNQATGYAKNGLFPSALGAYEAGEFTAPQPYFGNQPASSTLAAVSKEAPRIVKGPDTDSINAVFQQAIRDAATNGSSASVAYTAALDKATQQFGK</sequence>
<dbReference type="InterPro" id="IPR050490">
    <property type="entry name" value="Bact_solute-bd_prot1"/>
</dbReference>
<dbReference type="AlphaFoldDB" id="A0A918YV88"/>
<evidence type="ECO:0000256" key="1">
    <source>
        <dbReference type="SAM" id="SignalP"/>
    </source>
</evidence>
<accession>A0A918YV88</accession>
<dbReference type="Proteomes" id="UP000617734">
    <property type="component" value="Unassembled WGS sequence"/>
</dbReference>
<reference evidence="2" key="1">
    <citation type="journal article" date="2014" name="Int. J. Syst. Evol. Microbiol.">
        <title>Complete genome sequence of Corynebacterium casei LMG S-19264T (=DSM 44701T), isolated from a smear-ripened cheese.</title>
        <authorList>
            <consortium name="US DOE Joint Genome Institute (JGI-PGF)"/>
            <person name="Walter F."/>
            <person name="Albersmeier A."/>
            <person name="Kalinowski J."/>
            <person name="Ruckert C."/>
        </authorList>
    </citation>
    <scope>NUCLEOTIDE SEQUENCE</scope>
    <source>
        <strain evidence="2">JCM 4646</strain>
    </source>
</reference>
<proteinExistence type="predicted"/>
<dbReference type="PROSITE" id="PS51257">
    <property type="entry name" value="PROKAR_LIPOPROTEIN"/>
    <property type="match status" value="1"/>
</dbReference>
<feature type="signal peptide" evidence="1">
    <location>
        <begin position="1"/>
        <end position="23"/>
    </location>
</feature>
<dbReference type="Pfam" id="PF13416">
    <property type="entry name" value="SBP_bac_8"/>
    <property type="match status" value="1"/>
</dbReference>
<evidence type="ECO:0000313" key="3">
    <source>
        <dbReference type="Proteomes" id="UP000617734"/>
    </source>
</evidence>
<keyword evidence="1" id="KW-0732">Signal</keyword>
<dbReference type="SUPFAM" id="SSF53850">
    <property type="entry name" value="Periplasmic binding protein-like II"/>
    <property type="match status" value="1"/>
</dbReference>
<name>A0A918YV88_9ACTN</name>
<dbReference type="RefSeq" id="WP_190215711.1">
    <property type="nucleotide sequence ID" value="NZ_BNBO01000091.1"/>
</dbReference>
<dbReference type="PANTHER" id="PTHR43649:SF32">
    <property type="entry name" value="SUGAR BINDING SECRETED PROTEIN"/>
    <property type="match status" value="1"/>
</dbReference>
<dbReference type="InterPro" id="IPR006059">
    <property type="entry name" value="SBP"/>
</dbReference>
<comment type="caution">
    <text evidence="2">The sequence shown here is derived from an EMBL/GenBank/DDBJ whole genome shotgun (WGS) entry which is preliminary data.</text>
</comment>
<dbReference type="PANTHER" id="PTHR43649">
    <property type="entry name" value="ARABINOSE-BINDING PROTEIN-RELATED"/>
    <property type="match status" value="1"/>
</dbReference>
<evidence type="ECO:0000313" key="2">
    <source>
        <dbReference type="EMBL" id="GHE26320.1"/>
    </source>
</evidence>
<feature type="chain" id="PRO_5037127450" evidence="1">
    <location>
        <begin position="24"/>
        <end position="418"/>
    </location>
</feature>
<keyword evidence="3" id="KW-1185">Reference proteome</keyword>
<organism evidence="2 3">
    <name type="scientific">Kitasatospora indigofera</name>
    <dbReference type="NCBI Taxonomy" id="67307"/>
    <lineage>
        <taxon>Bacteria</taxon>
        <taxon>Bacillati</taxon>
        <taxon>Actinomycetota</taxon>
        <taxon>Actinomycetes</taxon>
        <taxon>Kitasatosporales</taxon>
        <taxon>Streptomycetaceae</taxon>
        <taxon>Kitasatospora</taxon>
    </lineage>
</organism>
<dbReference type="EMBL" id="BNBO01000091">
    <property type="protein sequence ID" value="GHE26320.1"/>
    <property type="molecule type" value="Genomic_DNA"/>
</dbReference>
<dbReference type="GeneID" id="95358053"/>
<reference evidence="2" key="2">
    <citation type="submission" date="2020-09" db="EMBL/GenBank/DDBJ databases">
        <authorList>
            <person name="Sun Q."/>
            <person name="Ohkuma M."/>
        </authorList>
    </citation>
    <scope>NUCLEOTIDE SEQUENCE</scope>
    <source>
        <strain evidence="2">JCM 4646</strain>
    </source>
</reference>